<gene>
    <name evidence="1" type="ORF">AB5J52_38680</name>
</gene>
<organism evidence="1">
    <name type="scientific">Streptomyces sp. R39</name>
    <dbReference type="NCBI Taxonomy" id="3238631"/>
    <lineage>
        <taxon>Bacteria</taxon>
        <taxon>Bacillati</taxon>
        <taxon>Actinomycetota</taxon>
        <taxon>Actinomycetes</taxon>
        <taxon>Kitasatosporales</taxon>
        <taxon>Streptomycetaceae</taxon>
        <taxon>Streptomyces</taxon>
    </lineage>
</organism>
<dbReference type="AlphaFoldDB" id="A0AB39QYP1"/>
<name>A0AB39QYP1_9ACTN</name>
<dbReference type="RefSeq" id="WP_369226613.1">
    <property type="nucleotide sequence ID" value="NZ_CP163441.1"/>
</dbReference>
<sequence length="41" mass="4388">MLGCVTDDQASGTTAAVQWHELDRAVRDGAVLVDVRTSTEL</sequence>
<evidence type="ECO:0000313" key="1">
    <source>
        <dbReference type="EMBL" id="XDQ47729.1"/>
    </source>
</evidence>
<protein>
    <recommendedName>
        <fullName evidence="2">Rhodanese-like domain-containing protein</fullName>
    </recommendedName>
</protein>
<accession>A0AB39QYP1</accession>
<dbReference type="EMBL" id="CP163441">
    <property type="protein sequence ID" value="XDQ47729.1"/>
    <property type="molecule type" value="Genomic_DNA"/>
</dbReference>
<reference evidence="1" key="1">
    <citation type="submission" date="2024-07" db="EMBL/GenBank/DDBJ databases">
        <authorList>
            <person name="Yu S.T."/>
        </authorList>
    </citation>
    <scope>NUCLEOTIDE SEQUENCE</scope>
    <source>
        <strain evidence="1">R39</strain>
    </source>
</reference>
<proteinExistence type="predicted"/>
<evidence type="ECO:0008006" key="2">
    <source>
        <dbReference type="Google" id="ProtNLM"/>
    </source>
</evidence>